<accession>A0A284QR43</accession>
<evidence type="ECO:0000313" key="2">
    <source>
        <dbReference type="EMBL" id="SJK98942.1"/>
    </source>
</evidence>
<dbReference type="EMBL" id="FUEG01000001">
    <property type="protein sequence ID" value="SJK98942.1"/>
    <property type="molecule type" value="Genomic_DNA"/>
</dbReference>
<dbReference type="Proteomes" id="UP000219338">
    <property type="component" value="Unassembled WGS sequence"/>
</dbReference>
<proteinExistence type="predicted"/>
<evidence type="ECO:0000313" key="3">
    <source>
        <dbReference type="Proteomes" id="UP000219338"/>
    </source>
</evidence>
<organism evidence="2 3">
    <name type="scientific">Armillaria ostoyae</name>
    <name type="common">Armillaria root rot fungus</name>
    <dbReference type="NCBI Taxonomy" id="47428"/>
    <lineage>
        <taxon>Eukaryota</taxon>
        <taxon>Fungi</taxon>
        <taxon>Dikarya</taxon>
        <taxon>Basidiomycota</taxon>
        <taxon>Agaricomycotina</taxon>
        <taxon>Agaricomycetes</taxon>
        <taxon>Agaricomycetidae</taxon>
        <taxon>Agaricales</taxon>
        <taxon>Marasmiineae</taxon>
        <taxon>Physalacriaceae</taxon>
        <taxon>Armillaria</taxon>
    </lineage>
</organism>
<feature type="signal peptide" evidence="1">
    <location>
        <begin position="1"/>
        <end position="26"/>
    </location>
</feature>
<keyword evidence="3" id="KW-1185">Reference proteome</keyword>
<name>A0A284QR43_ARMOS</name>
<reference evidence="3" key="1">
    <citation type="journal article" date="2017" name="Nat. Ecol. Evol.">
        <title>Genome expansion and lineage-specific genetic innovations in the forest pathogenic fungi Armillaria.</title>
        <authorList>
            <person name="Sipos G."/>
            <person name="Prasanna A.N."/>
            <person name="Walter M.C."/>
            <person name="O'Connor E."/>
            <person name="Balint B."/>
            <person name="Krizsan K."/>
            <person name="Kiss B."/>
            <person name="Hess J."/>
            <person name="Varga T."/>
            <person name="Slot J."/>
            <person name="Riley R."/>
            <person name="Boka B."/>
            <person name="Rigling D."/>
            <person name="Barry K."/>
            <person name="Lee J."/>
            <person name="Mihaltcheva S."/>
            <person name="LaButti K."/>
            <person name="Lipzen A."/>
            <person name="Waldron R."/>
            <person name="Moloney N.M."/>
            <person name="Sperisen C."/>
            <person name="Kredics L."/>
            <person name="Vagvoelgyi C."/>
            <person name="Patrignani A."/>
            <person name="Fitzpatrick D."/>
            <person name="Nagy I."/>
            <person name="Doyle S."/>
            <person name="Anderson J.B."/>
            <person name="Grigoriev I.V."/>
            <person name="Gueldener U."/>
            <person name="Muensterkoetter M."/>
            <person name="Nagy L.G."/>
        </authorList>
    </citation>
    <scope>NUCLEOTIDE SEQUENCE [LARGE SCALE GENOMIC DNA]</scope>
    <source>
        <strain evidence="3">C18/9</strain>
    </source>
</reference>
<dbReference type="AlphaFoldDB" id="A0A284QR43"/>
<feature type="chain" id="PRO_5012922099" evidence="1">
    <location>
        <begin position="27"/>
        <end position="136"/>
    </location>
</feature>
<sequence>MSCFFGGHRFLKGHATIVMFLLTSDGSGLSSDPLKFTPALNITHRWWMGFIGTPIRICKVCAIKTRSTAQPTPTRSPDRKIGLETVILYNTCKGPLVFPVNLTEKLFWNIPCNVDVSAQGKSCEYACFDGDTDILP</sequence>
<gene>
    <name evidence="2" type="ORF">ARMOST_02220</name>
</gene>
<evidence type="ECO:0000256" key="1">
    <source>
        <dbReference type="SAM" id="SignalP"/>
    </source>
</evidence>
<protein>
    <submittedName>
        <fullName evidence="2">Uncharacterized protein</fullName>
    </submittedName>
</protein>
<keyword evidence="1" id="KW-0732">Signal</keyword>